<gene>
    <name evidence="7" type="ORF">ACFOD7_04280</name>
</gene>
<dbReference type="CDD" id="cd08518">
    <property type="entry name" value="PBP2_NikA_DppA_OppA_like_19"/>
    <property type="match status" value="1"/>
</dbReference>
<evidence type="ECO:0000256" key="5">
    <source>
        <dbReference type="SAM" id="SignalP"/>
    </source>
</evidence>
<feature type="domain" description="Solute-binding protein family 5" evidence="6">
    <location>
        <begin position="69"/>
        <end position="392"/>
    </location>
</feature>
<evidence type="ECO:0000313" key="7">
    <source>
        <dbReference type="EMBL" id="MFC3167262.1"/>
    </source>
</evidence>
<feature type="chain" id="PRO_5045376755" evidence="5">
    <location>
        <begin position="20"/>
        <end position="516"/>
    </location>
</feature>
<comment type="subcellular location">
    <subcellularLocation>
        <location evidence="1">Periplasm</location>
    </subcellularLocation>
</comment>
<keyword evidence="4 5" id="KW-0732">Signal</keyword>
<dbReference type="Pfam" id="PF00496">
    <property type="entry name" value="SBP_bac_5"/>
    <property type="match status" value="1"/>
</dbReference>
<evidence type="ECO:0000256" key="3">
    <source>
        <dbReference type="ARBA" id="ARBA00022448"/>
    </source>
</evidence>
<sequence>MPFLRHALAVLLASASATATMAEAGAPDLVLAIGGEPDTGFDPLLGWGGYGNPLFQSTLLTRDVDLATRPDLATAWTLSDDRLTWTITIRDDAAFSDGSPLTARDVAFTFNTAKASAGALDLQVMTGAKALDDRTVRITLARPWITFVEAFHTLGIVPEASYGPDYGRNPVGSGPFRLVSWTEGEQLIVAPNEHYHGAPSPFGQITFLFTGEDAGLAAAQAGAAHVVSVPAQLADAVPAGFRAVTARTVDNRGLSLPFGPPAMVDGHPVGNAVTADPAIRRAINMGIDRDMVVAVALHGHGTPAFGPADGLPWAGKDDRVAHDLEAAKAVLDRAGWLPGDDGVRAKGGLRAAFPINYPASDATRQALAETAAELLRPLGVEATPVGGSWNAIQRVMHSEPVVFGFGSHSPYQLYSLYASRLGGVDWSNPSRYDNPAVDGLFEQAQAAESLEASYPLWAAAADHYGPRGDNAWAWLVNLDHVYLVSDCLDIGPTRIEPHGHGWPVTATIADWRWTCD</sequence>
<dbReference type="SUPFAM" id="SSF53850">
    <property type="entry name" value="Periplasmic binding protein-like II"/>
    <property type="match status" value="1"/>
</dbReference>
<dbReference type="Gene3D" id="3.40.190.10">
    <property type="entry name" value="Periplasmic binding protein-like II"/>
    <property type="match status" value="1"/>
</dbReference>
<evidence type="ECO:0000256" key="1">
    <source>
        <dbReference type="ARBA" id="ARBA00004418"/>
    </source>
</evidence>
<name>A0ABV7I9G5_9RHOB</name>
<accession>A0ABV7I9G5</accession>
<dbReference type="RefSeq" id="WP_377706806.1">
    <property type="nucleotide sequence ID" value="NZ_JBHRTE010000019.1"/>
</dbReference>
<dbReference type="InterPro" id="IPR030678">
    <property type="entry name" value="Peptide/Ni-bd"/>
</dbReference>
<dbReference type="PANTHER" id="PTHR30290">
    <property type="entry name" value="PERIPLASMIC BINDING COMPONENT OF ABC TRANSPORTER"/>
    <property type="match status" value="1"/>
</dbReference>
<evidence type="ECO:0000256" key="4">
    <source>
        <dbReference type="ARBA" id="ARBA00022729"/>
    </source>
</evidence>
<evidence type="ECO:0000256" key="2">
    <source>
        <dbReference type="ARBA" id="ARBA00005695"/>
    </source>
</evidence>
<reference evidence="8" key="1">
    <citation type="journal article" date="2019" name="Int. J. Syst. Evol. Microbiol.">
        <title>The Global Catalogue of Microorganisms (GCM) 10K type strain sequencing project: providing services to taxonomists for standard genome sequencing and annotation.</title>
        <authorList>
            <consortium name="The Broad Institute Genomics Platform"/>
            <consortium name="The Broad Institute Genome Sequencing Center for Infectious Disease"/>
            <person name="Wu L."/>
            <person name="Ma J."/>
        </authorList>
    </citation>
    <scope>NUCLEOTIDE SEQUENCE [LARGE SCALE GENOMIC DNA]</scope>
    <source>
        <strain evidence="8">KCTC 52239</strain>
    </source>
</reference>
<evidence type="ECO:0000313" key="8">
    <source>
        <dbReference type="Proteomes" id="UP001595557"/>
    </source>
</evidence>
<organism evidence="7 8">
    <name type="scientific">Paracoccus fontiphilus</name>
    <dbReference type="NCBI Taxonomy" id="1815556"/>
    <lineage>
        <taxon>Bacteria</taxon>
        <taxon>Pseudomonadati</taxon>
        <taxon>Pseudomonadota</taxon>
        <taxon>Alphaproteobacteria</taxon>
        <taxon>Rhodobacterales</taxon>
        <taxon>Paracoccaceae</taxon>
        <taxon>Paracoccus</taxon>
    </lineage>
</organism>
<comment type="caution">
    <text evidence="7">The sequence shown here is derived from an EMBL/GenBank/DDBJ whole genome shotgun (WGS) entry which is preliminary data.</text>
</comment>
<keyword evidence="3" id="KW-0813">Transport</keyword>
<dbReference type="PIRSF" id="PIRSF002741">
    <property type="entry name" value="MppA"/>
    <property type="match status" value="1"/>
</dbReference>
<dbReference type="InterPro" id="IPR000914">
    <property type="entry name" value="SBP_5_dom"/>
</dbReference>
<keyword evidence="8" id="KW-1185">Reference proteome</keyword>
<dbReference type="InterPro" id="IPR039424">
    <property type="entry name" value="SBP_5"/>
</dbReference>
<dbReference type="Proteomes" id="UP001595557">
    <property type="component" value="Unassembled WGS sequence"/>
</dbReference>
<dbReference type="EMBL" id="JBHRTE010000019">
    <property type="protein sequence ID" value="MFC3167262.1"/>
    <property type="molecule type" value="Genomic_DNA"/>
</dbReference>
<evidence type="ECO:0000259" key="6">
    <source>
        <dbReference type="Pfam" id="PF00496"/>
    </source>
</evidence>
<feature type="signal peptide" evidence="5">
    <location>
        <begin position="1"/>
        <end position="19"/>
    </location>
</feature>
<comment type="similarity">
    <text evidence="2">Belongs to the bacterial solute-binding protein 5 family.</text>
</comment>
<dbReference type="PANTHER" id="PTHR30290:SF9">
    <property type="entry name" value="OLIGOPEPTIDE-BINDING PROTEIN APPA"/>
    <property type="match status" value="1"/>
</dbReference>
<protein>
    <submittedName>
        <fullName evidence="7">ABC transporter substrate-binding protein</fullName>
    </submittedName>
</protein>
<dbReference type="Gene3D" id="3.10.105.10">
    <property type="entry name" value="Dipeptide-binding Protein, Domain 3"/>
    <property type="match status" value="1"/>
</dbReference>
<proteinExistence type="inferred from homology"/>